<keyword evidence="2" id="KW-0732">Signal</keyword>
<dbReference type="InterPro" id="IPR002933">
    <property type="entry name" value="Peptidase_M20"/>
</dbReference>
<protein>
    <submittedName>
        <fullName evidence="4">Amidohydrolase</fullName>
    </submittedName>
</protein>
<sequence length="442" mass="46651">MENPVRALALLPLLFAAPALAQPDSLRADIAKDMPGLITIYRDLHANPELSGQEKRSSAILAAEAKKAGFEVTTGVGGTGVVAVMKNGPGPVVMLRADMDALPVEEQTGLPFASKVRAIGIDGKETPVMHACGHDTHMTAWIETARRMAALRSAWSGTLIMIGQPAEEVNAGASAMLKDGLFTRFPKPQYVVAFHDSASAPAGTVGYTPGYALASVDSVDMLVKGVGGHGAAPATTKDPIVLAARIVTTLQTLSAREIDPTDPVVVTVGSIHGGTKHNIIPSEVKMQLTVRSYSKETRAHLLDGIKRIARGEAIAAGLPEELMPVVTPYGTSGISTYNDEPLTNRLGAAFKARFGESRVMQAKPVMVSEDFPEYREVDPQHIQSTIFWVGGVPQAKWDAAGGDPAKLPSLHSAFWAPDAEKVIATGSEAMVTAAMDLLGKKP</sequence>
<dbReference type="RefSeq" id="WP_380891274.1">
    <property type="nucleotide sequence ID" value="NZ_JBHUDY010000002.1"/>
</dbReference>
<accession>A0ABW4I634</accession>
<name>A0ABW4I634_9SPHN</name>
<dbReference type="Pfam" id="PF01546">
    <property type="entry name" value="Peptidase_M20"/>
    <property type="match status" value="1"/>
</dbReference>
<dbReference type="PANTHER" id="PTHR11014:SF63">
    <property type="entry name" value="METALLOPEPTIDASE, PUTATIVE (AFU_ORTHOLOGUE AFUA_6G09600)-RELATED"/>
    <property type="match status" value="1"/>
</dbReference>
<evidence type="ECO:0000313" key="4">
    <source>
        <dbReference type="EMBL" id="MFD1612906.1"/>
    </source>
</evidence>
<evidence type="ECO:0000259" key="3">
    <source>
        <dbReference type="Pfam" id="PF07687"/>
    </source>
</evidence>
<dbReference type="Gene3D" id="3.40.630.10">
    <property type="entry name" value="Zn peptidases"/>
    <property type="match status" value="1"/>
</dbReference>
<feature type="signal peptide" evidence="2">
    <location>
        <begin position="1"/>
        <end position="21"/>
    </location>
</feature>
<comment type="caution">
    <text evidence="4">The sequence shown here is derived from an EMBL/GenBank/DDBJ whole genome shotgun (WGS) entry which is preliminary data.</text>
</comment>
<dbReference type="Pfam" id="PF07687">
    <property type="entry name" value="M20_dimer"/>
    <property type="match status" value="1"/>
</dbReference>
<feature type="domain" description="Peptidase M20 dimerisation" evidence="3">
    <location>
        <begin position="219"/>
        <end position="312"/>
    </location>
</feature>
<dbReference type="SUPFAM" id="SSF53187">
    <property type="entry name" value="Zn-dependent exopeptidases"/>
    <property type="match status" value="1"/>
</dbReference>
<feature type="chain" id="PRO_5045379427" evidence="2">
    <location>
        <begin position="22"/>
        <end position="442"/>
    </location>
</feature>
<organism evidence="4 5">
    <name type="scientific">Sphingomonas tabacisoli</name>
    <dbReference type="NCBI Taxonomy" id="2249466"/>
    <lineage>
        <taxon>Bacteria</taxon>
        <taxon>Pseudomonadati</taxon>
        <taxon>Pseudomonadota</taxon>
        <taxon>Alphaproteobacteria</taxon>
        <taxon>Sphingomonadales</taxon>
        <taxon>Sphingomonadaceae</taxon>
        <taxon>Sphingomonas</taxon>
    </lineage>
</organism>
<dbReference type="PIRSF" id="PIRSF005962">
    <property type="entry name" value="Pept_M20D_amidohydro"/>
    <property type="match status" value="1"/>
</dbReference>
<gene>
    <name evidence="4" type="ORF">ACFSCW_13960</name>
</gene>
<keyword evidence="1" id="KW-0378">Hydrolase</keyword>
<evidence type="ECO:0000256" key="1">
    <source>
        <dbReference type="ARBA" id="ARBA00022801"/>
    </source>
</evidence>
<dbReference type="EMBL" id="JBHUDY010000002">
    <property type="protein sequence ID" value="MFD1612906.1"/>
    <property type="molecule type" value="Genomic_DNA"/>
</dbReference>
<dbReference type="PANTHER" id="PTHR11014">
    <property type="entry name" value="PEPTIDASE M20 FAMILY MEMBER"/>
    <property type="match status" value="1"/>
</dbReference>
<dbReference type="NCBIfam" id="TIGR01891">
    <property type="entry name" value="amidohydrolases"/>
    <property type="match status" value="1"/>
</dbReference>
<dbReference type="SUPFAM" id="SSF55031">
    <property type="entry name" value="Bacterial exopeptidase dimerisation domain"/>
    <property type="match status" value="1"/>
</dbReference>
<reference evidence="5" key="1">
    <citation type="journal article" date="2019" name="Int. J. Syst. Evol. Microbiol.">
        <title>The Global Catalogue of Microorganisms (GCM) 10K type strain sequencing project: providing services to taxonomists for standard genome sequencing and annotation.</title>
        <authorList>
            <consortium name="The Broad Institute Genomics Platform"/>
            <consortium name="The Broad Institute Genome Sequencing Center for Infectious Disease"/>
            <person name="Wu L."/>
            <person name="Ma J."/>
        </authorList>
    </citation>
    <scope>NUCLEOTIDE SEQUENCE [LARGE SCALE GENOMIC DNA]</scope>
    <source>
        <strain evidence="5">CGMCC 1.16275</strain>
    </source>
</reference>
<dbReference type="Gene3D" id="3.30.70.360">
    <property type="match status" value="1"/>
</dbReference>
<dbReference type="InterPro" id="IPR017439">
    <property type="entry name" value="Amidohydrolase"/>
</dbReference>
<evidence type="ECO:0000313" key="5">
    <source>
        <dbReference type="Proteomes" id="UP001597115"/>
    </source>
</evidence>
<keyword evidence="5" id="KW-1185">Reference proteome</keyword>
<dbReference type="InterPro" id="IPR036264">
    <property type="entry name" value="Bact_exopeptidase_dim_dom"/>
</dbReference>
<evidence type="ECO:0000256" key="2">
    <source>
        <dbReference type="SAM" id="SignalP"/>
    </source>
</evidence>
<dbReference type="InterPro" id="IPR011650">
    <property type="entry name" value="Peptidase_M20_dimer"/>
</dbReference>
<dbReference type="Proteomes" id="UP001597115">
    <property type="component" value="Unassembled WGS sequence"/>
</dbReference>
<proteinExistence type="predicted"/>